<sequence>MKSRRTIHYLAQLFGRMAVGKVYSKMDLFAELQVPSPILSRPKEVCQPLLEPIFCHTRYERDSTCLRLSHPHVSR</sequence>
<protein>
    <submittedName>
        <fullName evidence="1">Uncharacterized protein</fullName>
    </submittedName>
</protein>
<evidence type="ECO:0000313" key="1">
    <source>
        <dbReference type="EMBL" id="QBZ62652.1"/>
    </source>
</evidence>
<dbReference type="Proteomes" id="UP000294847">
    <property type="component" value="Chromosome 5"/>
</dbReference>
<accession>A0A4P7NKR4</accession>
<reference evidence="1 2" key="1">
    <citation type="journal article" date="2019" name="Mol. Biol. Evol.">
        <title>Blast fungal genomes show frequent chromosomal changes, gene gains and losses, and effector gene turnover.</title>
        <authorList>
            <person name="Gomez Luciano L.B."/>
            <person name="Jason Tsai I."/>
            <person name="Chuma I."/>
            <person name="Tosa Y."/>
            <person name="Chen Y.H."/>
            <person name="Li J.Y."/>
            <person name="Li M.Y."/>
            <person name="Jade Lu M.Y."/>
            <person name="Nakayashiki H."/>
            <person name="Li W.H."/>
        </authorList>
    </citation>
    <scope>NUCLEOTIDE SEQUENCE [LARGE SCALE GENOMIC DNA]</scope>
    <source>
        <strain evidence="1">MZ5-1-6</strain>
    </source>
</reference>
<dbReference type="AlphaFoldDB" id="A0A4P7NKR4"/>
<name>A0A4P7NKR4_PYROR</name>
<gene>
    <name evidence="1" type="ORF">PoMZ_11535</name>
</gene>
<organism evidence="1 2">
    <name type="scientific">Pyricularia oryzae</name>
    <name type="common">Rice blast fungus</name>
    <name type="synonym">Magnaporthe oryzae</name>
    <dbReference type="NCBI Taxonomy" id="318829"/>
    <lineage>
        <taxon>Eukaryota</taxon>
        <taxon>Fungi</taxon>
        <taxon>Dikarya</taxon>
        <taxon>Ascomycota</taxon>
        <taxon>Pezizomycotina</taxon>
        <taxon>Sordariomycetes</taxon>
        <taxon>Sordariomycetidae</taxon>
        <taxon>Magnaporthales</taxon>
        <taxon>Pyriculariaceae</taxon>
        <taxon>Pyricularia</taxon>
    </lineage>
</organism>
<evidence type="ECO:0000313" key="2">
    <source>
        <dbReference type="Proteomes" id="UP000294847"/>
    </source>
</evidence>
<proteinExistence type="predicted"/>
<dbReference type="EMBL" id="CP034208">
    <property type="protein sequence ID" value="QBZ62652.1"/>
    <property type="molecule type" value="Genomic_DNA"/>
</dbReference>